<dbReference type="InterPro" id="IPR011098">
    <property type="entry name" value="G5_dom"/>
</dbReference>
<dbReference type="InterPro" id="IPR011055">
    <property type="entry name" value="Dup_hybrid_motif"/>
</dbReference>
<proteinExistence type="predicted"/>
<dbReference type="EMBL" id="JAAKDE010000015">
    <property type="protein sequence ID" value="MBA2133445.1"/>
    <property type="molecule type" value="Genomic_DNA"/>
</dbReference>
<keyword evidence="1" id="KW-0732">Signal</keyword>
<dbReference type="Pfam" id="PF01551">
    <property type="entry name" value="Peptidase_M23"/>
    <property type="match status" value="1"/>
</dbReference>
<dbReference type="InterPro" id="IPR016047">
    <property type="entry name" value="M23ase_b-sheet_dom"/>
</dbReference>
<evidence type="ECO:0000313" key="5">
    <source>
        <dbReference type="Proteomes" id="UP000657177"/>
    </source>
</evidence>
<dbReference type="Pfam" id="PF01476">
    <property type="entry name" value="LysM"/>
    <property type="match status" value="1"/>
</dbReference>
<evidence type="ECO:0000313" key="4">
    <source>
        <dbReference type="EMBL" id="MBA2133445.1"/>
    </source>
</evidence>
<dbReference type="Proteomes" id="UP000657177">
    <property type="component" value="Unassembled WGS sequence"/>
</dbReference>
<dbReference type="Pfam" id="PF07501">
    <property type="entry name" value="G5"/>
    <property type="match status" value="1"/>
</dbReference>
<gene>
    <name evidence="4" type="ORF">G5B42_07815</name>
</gene>
<dbReference type="InterPro" id="IPR036779">
    <property type="entry name" value="LysM_dom_sf"/>
</dbReference>
<dbReference type="Gene3D" id="2.70.70.10">
    <property type="entry name" value="Glucose Permease (Domain IIA)"/>
    <property type="match status" value="1"/>
</dbReference>
<dbReference type="Gene3D" id="3.10.350.10">
    <property type="entry name" value="LysM domain"/>
    <property type="match status" value="1"/>
</dbReference>
<dbReference type="RefSeq" id="WP_181339914.1">
    <property type="nucleotide sequence ID" value="NZ_JAAKDE010000015.1"/>
</dbReference>
<dbReference type="InterPro" id="IPR050570">
    <property type="entry name" value="Cell_wall_metabolism_enzyme"/>
</dbReference>
<evidence type="ECO:0000259" key="2">
    <source>
        <dbReference type="PROSITE" id="PS51109"/>
    </source>
</evidence>
<dbReference type="PROSITE" id="PS51109">
    <property type="entry name" value="G5"/>
    <property type="match status" value="1"/>
</dbReference>
<feature type="domain" description="LysM" evidence="3">
    <location>
        <begin position="113"/>
        <end position="157"/>
    </location>
</feature>
<dbReference type="PANTHER" id="PTHR21666:SF270">
    <property type="entry name" value="MUREIN HYDROLASE ACTIVATOR ENVC"/>
    <property type="match status" value="1"/>
</dbReference>
<dbReference type="CDD" id="cd12797">
    <property type="entry name" value="M23_peptidase"/>
    <property type="match status" value="1"/>
</dbReference>
<reference evidence="4" key="1">
    <citation type="submission" date="2020-06" db="EMBL/GenBank/DDBJ databases">
        <title>Novel chitinolytic bacterium.</title>
        <authorList>
            <person name="Ungkulpasvich U."/>
            <person name="Kosugi A."/>
            <person name="Uke A."/>
        </authorList>
    </citation>
    <scope>NUCLEOTIDE SEQUENCE</scope>
    <source>
        <strain evidence="4">UUS1-1</strain>
    </source>
</reference>
<dbReference type="SMART" id="SM01208">
    <property type="entry name" value="G5"/>
    <property type="match status" value="1"/>
</dbReference>
<sequence length="377" mass="42591">MLKRVIAILLVVIFVFGVFPGLISWADYLKKEPAYQFVVDGEVWFTIADRKALEEIITDYQRQFLAKVDPHAEIKKISFVQDVQVVPTEVRKDQLDSIEYARERIYAVENEAVEITIKKGDNFWNLARAYNITVADLEILNPDVDPHRIYPGEKLVVSPFNPVLDVLIELENTVVETVPFTIQYQRNNNMFAHEKQIIRSGVEGEKEVVYHITLRNGYQDTLEAIKETVLKEPVNAIVRIGTRTTVVRGGRVNYGVVQGKRISSAYGWRIHPITGQRRFHDGLDIAANHGNAVYAYTDGRVIEAGWNGGYGNCILIDHGNGLRTRYAHLSRIDVRVGQQVKVGQRIGAVGSTGNSTGPHLHFEVIKNGKTQNPLNYL</sequence>
<dbReference type="AlphaFoldDB" id="A0A8J6LIT8"/>
<protein>
    <submittedName>
        <fullName evidence="4">Peptidoglycan DD-metalloendopeptidase family protein</fullName>
    </submittedName>
</protein>
<organism evidence="4 5">
    <name type="scientific">Capillibacterium thermochitinicola</name>
    <dbReference type="NCBI Taxonomy" id="2699427"/>
    <lineage>
        <taxon>Bacteria</taxon>
        <taxon>Bacillati</taxon>
        <taxon>Bacillota</taxon>
        <taxon>Capillibacterium</taxon>
    </lineage>
</organism>
<dbReference type="InterPro" id="IPR018392">
    <property type="entry name" value="LysM"/>
</dbReference>
<evidence type="ECO:0000259" key="3">
    <source>
        <dbReference type="PROSITE" id="PS51782"/>
    </source>
</evidence>
<feature type="domain" description="G5" evidence="2">
    <location>
        <begin position="164"/>
        <end position="244"/>
    </location>
</feature>
<comment type="caution">
    <text evidence="4">The sequence shown here is derived from an EMBL/GenBank/DDBJ whole genome shotgun (WGS) entry which is preliminary data.</text>
</comment>
<dbReference type="GO" id="GO:0004222">
    <property type="term" value="F:metalloendopeptidase activity"/>
    <property type="evidence" value="ECO:0007669"/>
    <property type="project" value="TreeGrafter"/>
</dbReference>
<dbReference type="PROSITE" id="PS51782">
    <property type="entry name" value="LYSM"/>
    <property type="match status" value="1"/>
</dbReference>
<keyword evidence="5" id="KW-1185">Reference proteome</keyword>
<accession>A0A8J6LIT8</accession>
<dbReference type="PANTHER" id="PTHR21666">
    <property type="entry name" value="PEPTIDASE-RELATED"/>
    <property type="match status" value="1"/>
</dbReference>
<dbReference type="SUPFAM" id="SSF51261">
    <property type="entry name" value="Duplicated hybrid motif"/>
    <property type="match status" value="1"/>
</dbReference>
<dbReference type="Gene3D" id="2.20.230.10">
    <property type="entry name" value="Resuscitation-promoting factor rpfb"/>
    <property type="match status" value="1"/>
</dbReference>
<name>A0A8J6LIT8_9FIRM</name>
<dbReference type="CDD" id="cd00118">
    <property type="entry name" value="LysM"/>
    <property type="match status" value="1"/>
</dbReference>
<dbReference type="SMART" id="SM00257">
    <property type="entry name" value="LysM"/>
    <property type="match status" value="1"/>
</dbReference>
<dbReference type="FunFam" id="2.70.70.10:FF:000006">
    <property type="entry name" value="M23 family peptidase"/>
    <property type="match status" value="1"/>
</dbReference>
<evidence type="ECO:0000256" key="1">
    <source>
        <dbReference type="ARBA" id="ARBA00022729"/>
    </source>
</evidence>